<evidence type="ECO:0000313" key="2">
    <source>
        <dbReference type="EMBL" id="ORY90825.1"/>
    </source>
</evidence>
<dbReference type="InParanoid" id="A0A1Y2G1R8"/>
<reference evidence="2 3" key="1">
    <citation type="submission" date="2016-07" db="EMBL/GenBank/DDBJ databases">
        <title>Pervasive Adenine N6-methylation of Active Genes in Fungi.</title>
        <authorList>
            <consortium name="DOE Joint Genome Institute"/>
            <person name="Mondo S.J."/>
            <person name="Dannebaum R.O."/>
            <person name="Kuo R.C."/>
            <person name="Labutti K."/>
            <person name="Haridas S."/>
            <person name="Kuo A."/>
            <person name="Salamov A."/>
            <person name="Ahrendt S.R."/>
            <person name="Lipzen A."/>
            <person name="Sullivan W."/>
            <person name="Andreopoulos W.B."/>
            <person name="Clum A."/>
            <person name="Lindquist E."/>
            <person name="Daum C."/>
            <person name="Ramamoorthy G.K."/>
            <person name="Gryganskyi A."/>
            <person name="Culley D."/>
            <person name="Magnuson J.K."/>
            <person name="James T.Y."/>
            <person name="O'Malley M.A."/>
            <person name="Stajich J.E."/>
            <person name="Spatafora J.W."/>
            <person name="Visel A."/>
            <person name="Grigoriev I.V."/>
        </authorList>
    </citation>
    <scope>NUCLEOTIDE SEQUENCE [LARGE SCALE GENOMIC DNA]</scope>
    <source>
        <strain evidence="2 3">62-1032</strain>
    </source>
</reference>
<dbReference type="EMBL" id="MCGR01000003">
    <property type="protein sequence ID" value="ORY90825.1"/>
    <property type="molecule type" value="Genomic_DNA"/>
</dbReference>
<comment type="caution">
    <text evidence="2">The sequence shown here is derived from an EMBL/GenBank/DDBJ whole genome shotgun (WGS) entry which is preliminary data.</text>
</comment>
<organism evidence="2 3">
    <name type="scientific">Leucosporidium creatinivorum</name>
    <dbReference type="NCBI Taxonomy" id="106004"/>
    <lineage>
        <taxon>Eukaryota</taxon>
        <taxon>Fungi</taxon>
        <taxon>Dikarya</taxon>
        <taxon>Basidiomycota</taxon>
        <taxon>Pucciniomycotina</taxon>
        <taxon>Microbotryomycetes</taxon>
        <taxon>Leucosporidiales</taxon>
        <taxon>Leucosporidium</taxon>
    </lineage>
</organism>
<dbReference type="Proteomes" id="UP000193467">
    <property type="component" value="Unassembled WGS sequence"/>
</dbReference>
<proteinExistence type="predicted"/>
<accession>A0A1Y2G1R8</accession>
<keyword evidence="3" id="KW-1185">Reference proteome</keyword>
<feature type="region of interest" description="Disordered" evidence="1">
    <location>
        <begin position="140"/>
        <end position="213"/>
    </location>
</feature>
<name>A0A1Y2G1R8_9BASI</name>
<gene>
    <name evidence="2" type="ORF">BCR35DRAFT_299411</name>
</gene>
<evidence type="ECO:0000313" key="3">
    <source>
        <dbReference type="Proteomes" id="UP000193467"/>
    </source>
</evidence>
<protein>
    <submittedName>
        <fullName evidence="2">Uncharacterized protein</fullName>
    </submittedName>
</protein>
<feature type="compositionally biased region" description="Basic and acidic residues" evidence="1">
    <location>
        <begin position="203"/>
        <end position="213"/>
    </location>
</feature>
<feature type="region of interest" description="Disordered" evidence="1">
    <location>
        <begin position="1"/>
        <end position="70"/>
    </location>
</feature>
<sequence length="213" mass="23846">MHTIDYSADPLSDDGAKAEPWADDFLDEFPDSDSDSCDEDEQEKEEDVVMDVDDPAGNPSEPASPPLLPLEDRLVPSQSTLTRILSCLDQRLPSSEEGFGRAWLWRQGRLVCSSWKTWIETRAREQWLLEAKICKDGRMIHPGNETSKRRRPHRHSTLEGVRRPYPAGGGDCRTSSAPSVAGLPRFSQEYSNRKPGGPHGVVRPRDGSHGEIR</sequence>
<feature type="compositionally biased region" description="Acidic residues" evidence="1">
    <location>
        <begin position="21"/>
        <end position="54"/>
    </location>
</feature>
<evidence type="ECO:0000256" key="1">
    <source>
        <dbReference type="SAM" id="MobiDB-lite"/>
    </source>
</evidence>
<dbReference type="AlphaFoldDB" id="A0A1Y2G1R8"/>